<feature type="transmembrane region" description="Helical" evidence="14">
    <location>
        <begin position="116"/>
        <end position="137"/>
    </location>
</feature>
<dbReference type="EMBL" id="CP063767">
    <property type="protein sequence ID" value="QOY60784.1"/>
    <property type="molecule type" value="Genomic_DNA"/>
</dbReference>
<feature type="transmembrane region" description="Helical" evidence="14">
    <location>
        <begin position="382"/>
        <end position="403"/>
    </location>
</feature>
<comment type="subunit">
    <text evidence="2">Homodimer.</text>
</comment>
<accession>A0A7S7RUY5</accession>
<name>A0A7S7RUY5_9ACTN</name>
<keyword evidence="6" id="KW-0598">Phosphotransferase system</keyword>
<comment type="subcellular location">
    <subcellularLocation>
        <location evidence="1">Cell membrane</location>
        <topology evidence="1">Multi-pass membrane protein</topology>
    </subcellularLocation>
</comment>
<dbReference type="NCBIfam" id="NF009553">
    <property type="entry name" value="PRK12997.1-5"/>
    <property type="match status" value="1"/>
</dbReference>
<evidence type="ECO:0000256" key="1">
    <source>
        <dbReference type="ARBA" id="ARBA00004651"/>
    </source>
</evidence>
<keyword evidence="5" id="KW-0762">Sugar transport</keyword>
<dbReference type="GO" id="GO:0005886">
    <property type="term" value="C:plasma membrane"/>
    <property type="evidence" value="ECO:0007669"/>
    <property type="project" value="UniProtKB-SubCell"/>
</dbReference>
<dbReference type="InterPro" id="IPR051562">
    <property type="entry name" value="Ascorbate-PTS_EIIC"/>
</dbReference>
<proteinExistence type="inferred from homology"/>
<evidence type="ECO:0000256" key="5">
    <source>
        <dbReference type="ARBA" id="ARBA00022597"/>
    </source>
</evidence>
<dbReference type="InterPro" id="IPR004703">
    <property type="entry name" value="PTS_sugar-sp_permease"/>
</dbReference>
<evidence type="ECO:0000256" key="9">
    <source>
        <dbReference type="ARBA" id="ARBA00023136"/>
    </source>
</evidence>
<evidence type="ECO:0000256" key="4">
    <source>
        <dbReference type="ARBA" id="ARBA00022475"/>
    </source>
</evidence>
<evidence type="ECO:0000256" key="13">
    <source>
        <dbReference type="ARBA" id="ARBA00042859"/>
    </source>
</evidence>
<dbReference type="GO" id="GO:0009401">
    <property type="term" value="P:phosphoenolpyruvate-dependent sugar phosphotransferase system"/>
    <property type="evidence" value="ECO:0007669"/>
    <property type="project" value="UniProtKB-KW"/>
</dbReference>
<feature type="transmembrane region" description="Helical" evidence="14">
    <location>
        <begin position="81"/>
        <end position="104"/>
    </location>
</feature>
<dbReference type="PANTHER" id="PTHR33843:SF4">
    <property type="entry name" value="ASCORBATE-SPECIFIC PTS SYSTEM EIIC COMPONENT"/>
    <property type="match status" value="1"/>
</dbReference>
<feature type="transmembrane region" description="Helical" evidence="14">
    <location>
        <begin position="143"/>
        <end position="164"/>
    </location>
</feature>
<evidence type="ECO:0000256" key="6">
    <source>
        <dbReference type="ARBA" id="ARBA00022683"/>
    </source>
</evidence>
<feature type="transmembrane region" description="Helical" evidence="14">
    <location>
        <begin position="327"/>
        <end position="347"/>
    </location>
</feature>
<dbReference type="AlphaFoldDB" id="A0A7S7RUY5"/>
<keyword evidence="8 14" id="KW-1133">Transmembrane helix</keyword>
<gene>
    <name evidence="15" type="ORF">INP52_00760</name>
</gene>
<organism evidence="15 16">
    <name type="scientific">Thermophilibacter immobilis</name>
    <dbReference type="NCBI Taxonomy" id="2779519"/>
    <lineage>
        <taxon>Bacteria</taxon>
        <taxon>Bacillati</taxon>
        <taxon>Actinomycetota</taxon>
        <taxon>Coriobacteriia</taxon>
        <taxon>Coriobacteriales</taxon>
        <taxon>Atopobiaceae</taxon>
        <taxon>Thermophilibacter</taxon>
    </lineage>
</organism>
<evidence type="ECO:0000256" key="8">
    <source>
        <dbReference type="ARBA" id="ARBA00022989"/>
    </source>
</evidence>
<protein>
    <recommendedName>
        <fullName evidence="12">Ascorbate-specific PTS system EIIC component</fullName>
    </recommendedName>
    <alternativeName>
        <fullName evidence="13">Ascorbate-specific permease IIC component UlaA</fullName>
    </alternativeName>
</protein>
<keyword evidence="4" id="KW-1003">Cell membrane</keyword>
<evidence type="ECO:0000313" key="16">
    <source>
        <dbReference type="Proteomes" id="UP000593735"/>
    </source>
</evidence>
<reference evidence="15 16" key="1">
    <citation type="submission" date="2020-10" db="EMBL/GenBank/DDBJ databases">
        <title>Olsenella immobilis sp.nov., isolated from the mud in a fermentation cellar used for the production of Chinese strong-flavoured liquor.</title>
        <authorList>
            <person name="Lu L."/>
        </authorList>
    </citation>
    <scope>NUCLEOTIDE SEQUENCE [LARGE SCALE GENOMIC DNA]</scope>
    <source>
        <strain evidence="15 16">LZLJ-2</strain>
    </source>
</reference>
<dbReference type="RefSeq" id="WP_194371548.1">
    <property type="nucleotide sequence ID" value="NZ_CP063767.1"/>
</dbReference>
<evidence type="ECO:0000256" key="10">
    <source>
        <dbReference type="ARBA" id="ARBA00037387"/>
    </source>
</evidence>
<keyword evidence="16" id="KW-1185">Reference proteome</keyword>
<evidence type="ECO:0000256" key="2">
    <source>
        <dbReference type="ARBA" id="ARBA00011738"/>
    </source>
</evidence>
<dbReference type="Proteomes" id="UP000593735">
    <property type="component" value="Chromosome"/>
</dbReference>
<dbReference type="Pfam" id="PF03611">
    <property type="entry name" value="EIIC-GAT"/>
    <property type="match status" value="1"/>
</dbReference>
<feature type="transmembrane region" description="Helical" evidence="14">
    <location>
        <begin position="267"/>
        <end position="288"/>
    </location>
</feature>
<evidence type="ECO:0000256" key="14">
    <source>
        <dbReference type="SAM" id="Phobius"/>
    </source>
</evidence>
<evidence type="ECO:0000256" key="11">
    <source>
        <dbReference type="ARBA" id="ARBA00038218"/>
    </source>
</evidence>
<evidence type="ECO:0000313" key="15">
    <source>
        <dbReference type="EMBL" id="QOY60784.1"/>
    </source>
</evidence>
<evidence type="ECO:0000256" key="3">
    <source>
        <dbReference type="ARBA" id="ARBA00022448"/>
    </source>
</evidence>
<keyword evidence="9 14" id="KW-0472">Membrane</keyword>
<dbReference type="PANTHER" id="PTHR33843">
    <property type="entry name" value="ASCORBATE-SPECIFIC PTS SYSTEM EIIC COMPONENT"/>
    <property type="match status" value="1"/>
</dbReference>
<sequence length="433" mass="46277">MLDALLMQIRDTAVIMGVIALVGLLLQKKSAVDVFSGTVKTIIGFMIFNIGSDAMSAQITIFSDMFTRAFSVHGVVTQVEVATALALNTYGTEVALVMVLGFVMNLVFAKVTPFKAVFLTGQHFLYFACVLALVFIALGAPTFVTVILGGIILGFCGASLPTLCQPFVNKLVGNDSIALGHFNCIGYAFSGYVGKLFAKKNDADEGKEEKELPEFFKLFKDFVFSVALFMIVLFYIVTIACFVTGQFDTELASGKAFTSYFGNDVWWIWPFLAGLKFAAGMSVLIYGVRQFIAEITAAFVGISEKLIPDARPAVDCPAIFPFAPNAVIIGFIGSFLGGLVAMAFMVALHSETIMIPAAGICFFSGGTCGVCGYAYGGWRGAFLGSFIVGIFLCAGPLVLYPAFANLGIAEASFPNVDYNIIGSIIYGIGHIFA</sequence>
<feature type="transmembrane region" description="Helical" evidence="14">
    <location>
        <begin position="6"/>
        <end position="26"/>
    </location>
</feature>
<keyword evidence="7 14" id="KW-0812">Transmembrane</keyword>
<keyword evidence="3" id="KW-0813">Transport</keyword>
<comment type="similarity">
    <text evidence="11">Belongs to the UlaA family.</text>
</comment>
<feature type="transmembrane region" description="Helical" evidence="14">
    <location>
        <begin position="38"/>
        <end position="61"/>
    </location>
</feature>
<feature type="transmembrane region" description="Helical" evidence="14">
    <location>
        <begin position="353"/>
        <end position="375"/>
    </location>
</feature>
<evidence type="ECO:0000256" key="7">
    <source>
        <dbReference type="ARBA" id="ARBA00022692"/>
    </source>
</evidence>
<evidence type="ECO:0000256" key="12">
    <source>
        <dbReference type="ARBA" id="ARBA00039702"/>
    </source>
</evidence>
<dbReference type="KEGG" id="tio:INP52_00760"/>
<feature type="transmembrane region" description="Helical" evidence="14">
    <location>
        <begin position="222"/>
        <end position="247"/>
    </location>
</feature>
<comment type="function">
    <text evidence="10">The phosphoenolpyruvate-dependent sugar phosphotransferase system (sugar PTS), a major carbohydrate active transport system, catalyzes the phosphorylation of incoming sugar substrates concomitantly with their translocation across the cell membrane. The enzyme II UlaABC PTS system is involved in ascorbate transport.</text>
</comment>